<gene>
    <name evidence="1" type="ORF">KTH89_22240</name>
</gene>
<accession>A0A949K572</accession>
<evidence type="ECO:0000313" key="2">
    <source>
        <dbReference type="Proteomes" id="UP000712157"/>
    </source>
</evidence>
<dbReference type="RefSeq" id="WP_238723162.1">
    <property type="nucleotide sequence ID" value="NZ_JAHQCW010000054.1"/>
</dbReference>
<keyword evidence="2" id="KW-1185">Reference proteome</keyword>
<dbReference type="EMBL" id="JAHQCW010000054">
    <property type="protein sequence ID" value="MBU9739255.1"/>
    <property type="molecule type" value="Genomic_DNA"/>
</dbReference>
<organism evidence="1 2">
    <name type="scientific">Diplocloster agilis</name>
    <dbReference type="NCBI Taxonomy" id="2850323"/>
    <lineage>
        <taxon>Bacteria</taxon>
        <taxon>Bacillati</taxon>
        <taxon>Bacillota</taxon>
        <taxon>Clostridia</taxon>
        <taxon>Lachnospirales</taxon>
        <taxon>Lachnospiraceae</taxon>
        <taxon>Diplocloster</taxon>
    </lineage>
</organism>
<name>A0A949K572_9FIRM</name>
<reference evidence="1" key="1">
    <citation type="submission" date="2021-06" db="EMBL/GenBank/DDBJ databases">
        <title>Description of novel taxa of the family Lachnospiraceae.</title>
        <authorList>
            <person name="Chaplin A.V."/>
            <person name="Sokolova S.R."/>
            <person name="Pikina A.P."/>
            <person name="Korzhanova M."/>
            <person name="Belova V."/>
            <person name="Korostin D."/>
            <person name="Efimov B.A."/>
        </authorList>
    </citation>
    <scope>NUCLEOTIDE SEQUENCE</scope>
    <source>
        <strain evidence="1">ASD5720</strain>
    </source>
</reference>
<comment type="caution">
    <text evidence="1">The sequence shown here is derived from an EMBL/GenBank/DDBJ whole genome shotgun (WGS) entry which is preliminary data.</text>
</comment>
<proteinExistence type="predicted"/>
<evidence type="ECO:0000313" key="1">
    <source>
        <dbReference type="EMBL" id="MBU9739255.1"/>
    </source>
</evidence>
<sequence>MEWNLYASATPAMIKKEASGLVAKNETTGRFGLSLSQEEAGELVESKNTTLRKYQRIELGESILGKLIEVFCDSPYLNQENYLPTLTRLQEVFYLYKNETQDELTDDELLTFMKEQFDHVCMGDTKYLAETCLERFAQAVRAGYRGYRGSGGENEYSRFDEETRWDKDLYMDVVKELFW</sequence>
<dbReference type="InterPro" id="IPR046286">
    <property type="entry name" value="DUF6323"/>
</dbReference>
<protein>
    <submittedName>
        <fullName evidence="1">Uncharacterized protein</fullName>
    </submittedName>
</protein>
<dbReference type="Pfam" id="PF19848">
    <property type="entry name" value="DUF6323"/>
    <property type="match status" value="1"/>
</dbReference>
<dbReference type="AlphaFoldDB" id="A0A949K572"/>
<dbReference type="Proteomes" id="UP000712157">
    <property type="component" value="Unassembled WGS sequence"/>
</dbReference>